<sequence>MPSDNNMRETFAEWKRKYGDVVYARVLGQDIVLLNSREAALELLERRSSKYSDRPRLVMASELATNATVLKVTYGYSVKDKCDPILTKAEEAINMFSYVTLPGMWLVDYFPILKYLPWAPFKSKAREWKKLVQECVDMPADFTTEQMVQGKCEPCLISKWFEQADEQPGGKTSEADHFIRWTGTSIYGAATDTTVSSIQTFFLAMIYSPEAQKAAQTEIDHIIGNNRLPKLSDRDSLPYVEAVYKEVLRWQPVAPFAIPHTLEADDDMYHGMRIPGGCDPETFKPERFMSTVTHEAELDSQSFIFGFGRRRCPGIHLAQSTLWLAIATVLAVYDITPVLDTDGRPVMPSLKYSQSSIRKHEPPYVIRCPLIVVPVSSPFIKGYCPSEPSQWACISSVIKTSPTMAAIDPLEVPPFQLQSLLKDINPHVGDLLDLGQNREPPTPTVSSPLDLFARVSNSAIGKSAARPPQPQVQVNVRCAQALGRDIYVGNSDGTLVRYSLQDQGSSRDRDLYQVTARQILASRRPIDQIALIPCIARLIVFSSAGTLHFYTLPGIEPVPQALIQTMTRVLAFAVDEQVMRLPPPNEQGPPTVEPVGMCVFVRGQIRIFTLRERLMHMRDVPVPSGLTVPRRWGSTLCCADAENYNILGLDQLFFLPVMPLPGLTIPGTLPRIIPSGDGGFVVLQASGEGSIAVFLTAGGDPGGALIEMPCFPIDIALDPPHFIALLPNNTIEIHNYTQQPPKIVQVIPRPEDFAPHGLCMSGGSGYLVSAGERDSKLSIIRIPLTLDHPESKLESQSDENVPEGQPGSGLTPPPTPVPPSKDRAPTSYARSRILLTSNNAVQSLVPTTLLSQAESLLGAGREKDIVRLLDIVRKKTGDEYQDVQIRYIYTQLGYAKLCETHFEEAGNYFFRAEMDARALIRLFPDLCEGLPEYNNPEETIPIFKGLEETVRDMKSVEEIEIEDGMEDHRQGGCMKTVVHGRQVQKIYAVDTVLARLFAESGETTELLDLIKDSTLLTIGAIEPALVKHRQFQALVTLCAKVGDEAHLISVLAKLHDGQYIDAAAGVKEPFEQAIKILNRTQDVALVHNYGIWVLKHDPALGLKIFTSRTIPKIDDAAVLADMQPINDLAAGRFLEHVVLNKHSSDLNLHNQLAARYLDEAIVTLEKPGVQPLFSEISQEYAKLPPNPFLLYIANSDAMPGVLDIRIKLALFLQGSSLYNPRSIREKLQNSGISEIFAYERAIIDGKLGHHRKALTILVHEVRDSVANLVGDRRGMQSHAWLVGTGGRRAAPVTEEKRRELLKTLMEVYTLGGEATAIQTAQLLNSQAQNFDAVQVLEAIPDSWSLSVISSFLERSLRRTMHDSREGMILKHISAGQNLIVMDNAMQVIKDEGYVVEEADDDDGDSDAVLRQDPLDLDGPSSLVSEGLKRKEGWSEGDAPIL</sequence>
<evidence type="ECO:0000256" key="7">
    <source>
        <dbReference type="PIRSR" id="PIRSR602401-1"/>
    </source>
</evidence>
<keyword evidence="2" id="KW-0813">Transport</keyword>
<reference evidence="10" key="1">
    <citation type="submission" date="2020-09" db="EMBL/GenBank/DDBJ databases">
        <title>Comparative genome analyses of four rice-infecting Rhizoctonia solani isolates reveal extensive enrichment of homogalacturonan modification genes.</title>
        <authorList>
            <person name="Lee D.-Y."/>
            <person name="Jeon J."/>
            <person name="Kim K.-T."/>
            <person name="Cheong K."/>
            <person name="Song H."/>
            <person name="Choi G."/>
            <person name="Ko J."/>
            <person name="Opiyo S.O."/>
            <person name="Zuo S."/>
            <person name="Madhav S."/>
            <person name="Lee Y.-H."/>
            <person name="Wang G.-L."/>
        </authorList>
    </citation>
    <scope>NUCLEOTIDE SEQUENCE</scope>
    <source>
        <strain evidence="10">AG1-IA B2</strain>
    </source>
</reference>
<dbReference type="Gene3D" id="1.10.630.10">
    <property type="entry name" value="Cytochrome P450"/>
    <property type="match status" value="2"/>
</dbReference>
<dbReference type="GO" id="GO:0005737">
    <property type="term" value="C:cytoplasm"/>
    <property type="evidence" value="ECO:0007669"/>
    <property type="project" value="UniProtKB-SubCell"/>
</dbReference>
<evidence type="ECO:0000256" key="6">
    <source>
        <dbReference type="ARBA" id="ARBA00023004"/>
    </source>
</evidence>
<dbReference type="PRINTS" id="PR00463">
    <property type="entry name" value="EP450I"/>
</dbReference>
<dbReference type="InterPro" id="IPR002401">
    <property type="entry name" value="Cyt_P450_E_grp-I"/>
</dbReference>
<dbReference type="PROSITE" id="PS50219">
    <property type="entry name" value="CNH"/>
    <property type="match status" value="1"/>
</dbReference>
<dbReference type="GO" id="GO:0004497">
    <property type="term" value="F:monooxygenase activity"/>
    <property type="evidence" value="ECO:0007669"/>
    <property type="project" value="InterPro"/>
</dbReference>
<comment type="cofactor">
    <cofactor evidence="7">
        <name>heme</name>
        <dbReference type="ChEBI" id="CHEBI:30413"/>
    </cofactor>
</comment>
<comment type="subcellular location">
    <subcellularLocation>
        <location evidence="1">Cytoplasm</location>
    </subcellularLocation>
</comment>
<evidence type="ECO:0000256" key="5">
    <source>
        <dbReference type="ARBA" id="ARBA00022927"/>
    </source>
</evidence>
<keyword evidence="4 7" id="KW-0479">Metal-binding</keyword>
<evidence type="ECO:0000256" key="1">
    <source>
        <dbReference type="ARBA" id="ARBA00004496"/>
    </source>
</evidence>
<dbReference type="GO" id="GO:0034058">
    <property type="term" value="P:endosomal vesicle fusion"/>
    <property type="evidence" value="ECO:0007669"/>
    <property type="project" value="TreeGrafter"/>
</dbReference>
<name>A0A8H7IN71_9AGAM</name>
<evidence type="ECO:0000256" key="2">
    <source>
        <dbReference type="ARBA" id="ARBA00022448"/>
    </source>
</evidence>
<dbReference type="PANTHER" id="PTHR12894">
    <property type="entry name" value="CNH DOMAIN CONTAINING"/>
    <property type="match status" value="1"/>
</dbReference>
<dbReference type="Proteomes" id="UP000614334">
    <property type="component" value="Unassembled WGS sequence"/>
</dbReference>
<feature type="region of interest" description="Disordered" evidence="8">
    <location>
        <begin position="1398"/>
        <end position="1441"/>
    </location>
</feature>
<accession>A0A8H7IN71</accession>
<keyword evidence="7" id="KW-0349">Heme</keyword>
<dbReference type="GO" id="GO:0015031">
    <property type="term" value="P:protein transport"/>
    <property type="evidence" value="ECO:0007669"/>
    <property type="project" value="UniProtKB-KW"/>
</dbReference>
<evidence type="ECO:0000256" key="3">
    <source>
        <dbReference type="ARBA" id="ARBA00022490"/>
    </source>
</evidence>
<dbReference type="PROSITE" id="PS00086">
    <property type="entry name" value="CYTOCHROME_P450"/>
    <property type="match status" value="1"/>
</dbReference>
<dbReference type="InterPro" id="IPR017972">
    <property type="entry name" value="Cyt_P450_CS"/>
</dbReference>
<evidence type="ECO:0000256" key="4">
    <source>
        <dbReference type="ARBA" id="ARBA00022723"/>
    </source>
</evidence>
<dbReference type="GO" id="GO:0006914">
    <property type="term" value="P:autophagy"/>
    <property type="evidence" value="ECO:0007669"/>
    <property type="project" value="TreeGrafter"/>
</dbReference>
<feature type="region of interest" description="Disordered" evidence="8">
    <location>
        <begin position="790"/>
        <end position="826"/>
    </location>
</feature>
<dbReference type="Pfam" id="PF00067">
    <property type="entry name" value="p450"/>
    <property type="match status" value="2"/>
</dbReference>
<proteinExistence type="predicted"/>
<comment type="caution">
    <text evidence="10">The sequence shown here is derived from an EMBL/GenBank/DDBJ whole genome shotgun (WGS) entry which is preliminary data.</text>
</comment>
<dbReference type="SUPFAM" id="SSF101908">
    <property type="entry name" value="Putative isomerase YbhE"/>
    <property type="match status" value="1"/>
</dbReference>
<dbReference type="InterPro" id="IPR032914">
    <property type="entry name" value="Vam6/VPS39/TRAP1"/>
</dbReference>
<evidence type="ECO:0000313" key="10">
    <source>
        <dbReference type="EMBL" id="KAF8761730.1"/>
    </source>
</evidence>
<dbReference type="InterPro" id="IPR001180">
    <property type="entry name" value="CNH_dom"/>
</dbReference>
<feature type="domain" description="CNH" evidence="9">
    <location>
        <begin position="473"/>
        <end position="762"/>
    </location>
</feature>
<feature type="binding site" description="axial binding residue" evidence="7">
    <location>
        <position position="312"/>
    </location>
    <ligand>
        <name>heme</name>
        <dbReference type="ChEBI" id="CHEBI:30413"/>
    </ligand>
    <ligandPart>
        <name>Fe</name>
        <dbReference type="ChEBI" id="CHEBI:18248"/>
    </ligandPart>
</feature>
<evidence type="ECO:0000256" key="8">
    <source>
        <dbReference type="SAM" id="MobiDB-lite"/>
    </source>
</evidence>
<evidence type="ECO:0000259" key="9">
    <source>
        <dbReference type="PROSITE" id="PS50219"/>
    </source>
</evidence>
<protein>
    <submittedName>
        <fullName evidence="10">Vacuolar sorting protein 39 domain 2</fullName>
    </submittedName>
</protein>
<dbReference type="InterPro" id="IPR036396">
    <property type="entry name" value="Cyt_P450_sf"/>
</dbReference>
<dbReference type="GO" id="GO:0016020">
    <property type="term" value="C:membrane"/>
    <property type="evidence" value="ECO:0007669"/>
    <property type="project" value="TreeGrafter"/>
</dbReference>
<gene>
    <name evidence="10" type="ORF">RHS01_00400</name>
</gene>
<organism evidence="10 11">
    <name type="scientific">Rhizoctonia solani</name>
    <dbReference type="NCBI Taxonomy" id="456999"/>
    <lineage>
        <taxon>Eukaryota</taxon>
        <taxon>Fungi</taxon>
        <taxon>Dikarya</taxon>
        <taxon>Basidiomycota</taxon>
        <taxon>Agaricomycotina</taxon>
        <taxon>Agaricomycetes</taxon>
        <taxon>Cantharellales</taxon>
        <taxon>Ceratobasidiaceae</taxon>
        <taxon>Rhizoctonia</taxon>
    </lineage>
</organism>
<dbReference type="GO" id="GO:0020037">
    <property type="term" value="F:heme binding"/>
    <property type="evidence" value="ECO:0007669"/>
    <property type="project" value="InterPro"/>
</dbReference>
<dbReference type="CDD" id="cd11065">
    <property type="entry name" value="CYP64-like"/>
    <property type="match status" value="1"/>
</dbReference>
<keyword evidence="5" id="KW-0653">Protein transport</keyword>
<dbReference type="SUPFAM" id="SSF48264">
    <property type="entry name" value="Cytochrome P450"/>
    <property type="match status" value="1"/>
</dbReference>
<evidence type="ECO:0000313" key="11">
    <source>
        <dbReference type="Proteomes" id="UP000614334"/>
    </source>
</evidence>
<dbReference type="GO" id="GO:0005506">
    <property type="term" value="F:iron ion binding"/>
    <property type="evidence" value="ECO:0007669"/>
    <property type="project" value="InterPro"/>
</dbReference>
<dbReference type="EMBL" id="JACYCF010000001">
    <property type="protein sequence ID" value="KAF8761730.1"/>
    <property type="molecule type" value="Genomic_DNA"/>
</dbReference>
<dbReference type="InterPro" id="IPR001128">
    <property type="entry name" value="Cyt_P450"/>
</dbReference>
<dbReference type="PANTHER" id="PTHR12894:SF27">
    <property type="entry name" value="TRANSFORMING GROWTH FACTOR-BETA RECEPTOR-ASSOCIATED PROTEIN 1"/>
    <property type="match status" value="1"/>
</dbReference>
<dbReference type="GO" id="GO:0016705">
    <property type="term" value="F:oxidoreductase activity, acting on paired donors, with incorporation or reduction of molecular oxygen"/>
    <property type="evidence" value="ECO:0007669"/>
    <property type="project" value="InterPro"/>
</dbReference>
<keyword evidence="3" id="KW-0963">Cytoplasm</keyword>
<keyword evidence="6 7" id="KW-0408">Iron</keyword>